<gene>
    <name evidence="2" type="ORF">CEUTPL_LOCUS793</name>
</gene>
<dbReference type="EMBL" id="OU892277">
    <property type="protein sequence ID" value="CAG9760057.1"/>
    <property type="molecule type" value="Genomic_DNA"/>
</dbReference>
<proteinExistence type="predicted"/>
<organism evidence="2 3">
    <name type="scientific">Ceutorhynchus assimilis</name>
    <name type="common">cabbage seed weevil</name>
    <dbReference type="NCBI Taxonomy" id="467358"/>
    <lineage>
        <taxon>Eukaryota</taxon>
        <taxon>Metazoa</taxon>
        <taxon>Ecdysozoa</taxon>
        <taxon>Arthropoda</taxon>
        <taxon>Hexapoda</taxon>
        <taxon>Insecta</taxon>
        <taxon>Pterygota</taxon>
        <taxon>Neoptera</taxon>
        <taxon>Endopterygota</taxon>
        <taxon>Coleoptera</taxon>
        <taxon>Polyphaga</taxon>
        <taxon>Cucujiformia</taxon>
        <taxon>Curculionidae</taxon>
        <taxon>Ceutorhynchinae</taxon>
        <taxon>Ceutorhynchus</taxon>
    </lineage>
</organism>
<dbReference type="OrthoDB" id="6748999at2759"/>
<reference evidence="2" key="1">
    <citation type="submission" date="2022-01" db="EMBL/GenBank/DDBJ databases">
        <authorList>
            <person name="King R."/>
        </authorList>
    </citation>
    <scope>NUCLEOTIDE SEQUENCE</scope>
</reference>
<sequence>MKNKVQLDRNKFRDVIEEELRKRRSKLQSAEELQEECFNDATFMTSFANTIANLVTSKLTEQINALKDKISDLEIEKENLSKKVDELEQGSKINQLRLYGLPESSTEDLKTKVQQVIQTNVQVQDISMED</sequence>
<name>A0A9N9MDE4_9CUCU</name>
<evidence type="ECO:0000256" key="1">
    <source>
        <dbReference type="SAM" id="Coils"/>
    </source>
</evidence>
<protein>
    <submittedName>
        <fullName evidence="2">Uncharacterized protein</fullName>
    </submittedName>
</protein>
<evidence type="ECO:0000313" key="3">
    <source>
        <dbReference type="Proteomes" id="UP001152799"/>
    </source>
</evidence>
<dbReference type="AlphaFoldDB" id="A0A9N9MDE4"/>
<evidence type="ECO:0000313" key="2">
    <source>
        <dbReference type="EMBL" id="CAG9760057.1"/>
    </source>
</evidence>
<accession>A0A9N9MDE4</accession>
<feature type="coiled-coil region" evidence="1">
    <location>
        <begin position="13"/>
        <end position="90"/>
    </location>
</feature>
<dbReference type="Proteomes" id="UP001152799">
    <property type="component" value="Chromosome 1"/>
</dbReference>
<keyword evidence="3" id="KW-1185">Reference proteome</keyword>
<keyword evidence="1" id="KW-0175">Coiled coil</keyword>